<organism evidence="2 3">
    <name type="scientific">Diploscapter pachys</name>
    <dbReference type="NCBI Taxonomy" id="2018661"/>
    <lineage>
        <taxon>Eukaryota</taxon>
        <taxon>Metazoa</taxon>
        <taxon>Ecdysozoa</taxon>
        <taxon>Nematoda</taxon>
        <taxon>Chromadorea</taxon>
        <taxon>Rhabditida</taxon>
        <taxon>Rhabditina</taxon>
        <taxon>Rhabditomorpha</taxon>
        <taxon>Rhabditoidea</taxon>
        <taxon>Rhabditidae</taxon>
        <taxon>Diploscapter</taxon>
    </lineage>
</organism>
<evidence type="ECO:0000313" key="2">
    <source>
        <dbReference type="EMBL" id="PAV66795.1"/>
    </source>
</evidence>
<feature type="region of interest" description="Disordered" evidence="1">
    <location>
        <begin position="256"/>
        <end position="280"/>
    </location>
</feature>
<dbReference type="STRING" id="2018661.A0A2A2JYL9"/>
<sequence>MFIIGVDDREDESIGALQDMMRHPQSSRKPILIVLNNKNNSELDDVEFSNRANLQEIADSQQQMVFITHINTYDGSLNNVKAPVPFLIRYRKNRTALLEQFSCFIDKIIEHYVYLSEGVRAAELALKLKQNEDREARKLKMMQDQHDQRAADVALLEGRATAQLSSGRLSIANHVNEVKHDSNLITTEPTPEDPIPEIPTIGSFHPPEQILEQPEPEEVIYAEPHKVLDYSSIHNDEMIINPSYIEHSDSNKLSAVSKDYPESGRSQRRVSISGKSRTNKITPVNEGTIYKEGDPGPNLDIFTVSHEAGKIEYDPELAKSKKLRYIRRMDRIAKNTTLKLSNEVTPTPDNVSIKSLGLSHI</sequence>
<evidence type="ECO:0000313" key="3">
    <source>
        <dbReference type="Proteomes" id="UP000218231"/>
    </source>
</evidence>
<accession>A0A2A2JYL9</accession>
<evidence type="ECO:0000256" key="1">
    <source>
        <dbReference type="SAM" id="MobiDB-lite"/>
    </source>
</evidence>
<dbReference type="OrthoDB" id="14717at2759"/>
<feature type="compositionally biased region" description="Polar residues" evidence="1">
    <location>
        <begin position="269"/>
        <end position="280"/>
    </location>
</feature>
<gene>
    <name evidence="2" type="ORF">WR25_10519</name>
</gene>
<protein>
    <submittedName>
        <fullName evidence="2">Uncharacterized protein</fullName>
    </submittedName>
</protein>
<reference evidence="2 3" key="1">
    <citation type="journal article" date="2017" name="Curr. Biol.">
        <title>Genome architecture and evolution of a unichromosomal asexual nematode.</title>
        <authorList>
            <person name="Fradin H."/>
            <person name="Zegar C."/>
            <person name="Gutwein M."/>
            <person name="Lucas J."/>
            <person name="Kovtun M."/>
            <person name="Corcoran D."/>
            <person name="Baugh L.R."/>
            <person name="Kiontke K."/>
            <person name="Gunsalus K."/>
            <person name="Fitch D.H."/>
            <person name="Piano F."/>
        </authorList>
    </citation>
    <scope>NUCLEOTIDE SEQUENCE [LARGE SCALE GENOMIC DNA]</scope>
    <source>
        <strain evidence="2">PF1309</strain>
    </source>
</reference>
<keyword evidence="3" id="KW-1185">Reference proteome</keyword>
<name>A0A2A2JYL9_9BILA</name>
<dbReference type="EMBL" id="LIAE01010038">
    <property type="protein sequence ID" value="PAV66795.1"/>
    <property type="molecule type" value="Genomic_DNA"/>
</dbReference>
<dbReference type="Proteomes" id="UP000218231">
    <property type="component" value="Unassembled WGS sequence"/>
</dbReference>
<dbReference type="AlphaFoldDB" id="A0A2A2JYL9"/>
<comment type="caution">
    <text evidence="2">The sequence shown here is derived from an EMBL/GenBank/DDBJ whole genome shotgun (WGS) entry which is preliminary data.</text>
</comment>
<proteinExistence type="predicted"/>